<evidence type="ECO:0000256" key="3">
    <source>
        <dbReference type="ARBA" id="ARBA00022692"/>
    </source>
</evidence>
<dbReference type="GO" id="GO:0016755">
    <property type="term" value="F:aminoacyltransferase activity"/>
    <property type="evidence" value="ECO:0007669"/>
    <property type="project" value="TreeGrafter"/>
</dbReference>
<dbReference type="GO" id="GO:0005886">
    <property type="term" value="C:plasma membrane"/>
    <property type="evidence" value="ECO:0007669"/>
    <property type="project" value="UniProtKB-SubCell"/>
</dbReference>
<keyword evidence="3 6" id="KW-0812">Transmembrane</keyword>
<dbReference type="InterPro" id="IPR024320">
    <property type="entry name" value="LPG_synthase_C"/>
</dbReference>
<dbReference type="GO" id="GO:0055091">
    <property type="term" value="P:phospholipid homeostasis"/>
    <property type="evidence" value="ECO:0007669"/>
    <property type="project" value="TreeGrafter"/>
</dbReference>
<dbReference type="InterPro" id="IPR051211">
    <property type="entry name" value="PG_lysyltransferase"/>
</dbReference>
<evidence type="ECO:0000256" key="4">
    <source>
        <dbReference type="ARBA" id="ARBA00022989"/>
    </source>
</evidence>
<feature type="domain" description="Phosphatidylglycerol lysyltransferase C-terminal" evidence="7">
    <location>
        <begin position="186"/>
        <end position="471"/>
    </location>
</feature>
<keyword evidence="4 6" id="KW-1133">Transmembrane helix</keyword>
<sequence>MCGAIAAIAVISDALASSPAVEGLMDILINGDLVWLAVAPLTTFVFLLTLGARDLSHWGATLAGCASFSAIQAGAPLWALLLAPGLSTSAVVVLTIVLRRSHRSLTRRFAFRSFATLATSAPFGLLLLTHVSRAQVSLQAPDTRSASILLLLTFSAWRLLRPASGRGLTPSADDIRDAQLIAHRFPRSDAGLMLMGDKSLLFSASRSSFLAYAKYGRTWVALYDPVGPRNEWPALLDAFIELAKEHSGTAAFYQVRPESIQMYVDAGLALMKVGEEAWLDLDTFSVSGARRAHLRYALKRGEREGLTYRLVSPGEISSALPSLRAASNAWLHHRKASERCFSIAAFDESFVKRHSAIVVSRGSDTLAFATYMTSSDGSEATTGVMRVIPSAPACTMEYLFTHLSLELKAAGFSRFSLGVAPFSGIKRSSISTSCNRIGYVISRHGGSAYNFRGLRSFKEKFSPRWTPRYLAASGRLGLYKALAALPGLTAGKRS</sequence>
<dbReference type="KEGG" id="pfg:AB870_16015"/>
<evidence type="ECO:0000259" key="7">
    <source>
        <dbReference type="Pfam" id="PF09924"/>
    </source>
</evidence>
<evidence type="ECO:0000256" key="2">
    <source>
        <dbReference type="ARBA" id="ARBA00022475"/>
    </source>
</evidence>
<dbReference type="PANTHER" id="PTHR34697:SF2">
    <property type="entry name" value="PHOSPHATIDYLGLYCEROL LYSYLTRANSFERASE"/>
    <property type="match status" value="1"/>
</dbReference>
<keyword evidence="5 6" id="KW-0472">Membrane</keyword>
<dbReference type="AlphaFoldDB" id="A0A173GZM6"/>
<evidence type="ECO:0000313" key="8">
    <source>
        <dbReference type="EMBL" id="ANI21652.1"/>
    </source>
</evidence>
<name>A0A173GZM6_9BURK</name>
<evidence type="ECO:0000256" key="6">
    <source>
        <dbReference type="SAM" id="Phobius"/>
    </source>
</evidence>
<dbReference type="Proteomes" id="UP000035651">
    <property type="component" value="Chromosome"/>
</dbReference>
<evidence type="ECO:0000313" key="9">
    <source>
        <dbReference type="Proteomes" id="UP000035651"/>
    </source>
</evidence>
<dbReference type="SUPFAM" id="SSF55729">
    <property type="entry name" value="Acyl-CoA N-acyltransferases (Nat)"/>
    <property type="match status" value="1"/>
</dbReference>
<keyword evidence="9" id="KW-1185">Reference proteome</keyword>
<evidence type="ECO:0000256" key="1">
    <source>
        <dbReference type="ARBA" id="ARBA00004651"/>
    </source>
</evidence>
<accession>A0A173GZM6</accession>
<gene>
    <name evidence="8" type="ORF">AB870_16015</name>
</gene>
<feature type="transmembrane region" description="Helical" evidence="6">
    <location>
        <begin position="109"/>
        <end position="131"/>
    </location>
</feature>
<organism evidence="8 9">
    <name type="scientific">Pandoraea faecigallinarum</name>
    <dbReference type="NCBI Taxonomy" id="656179"/>
    <lineage>
        <taxon>Bacteria</taxon>
        <taxon>Pseudomonadati</taxon>
        <taxon>Pseudomonadota</taxon>
        <taxon>Betaproteobacteria</taxon>
        <taxon>Burkholderiales</taxon>
        <taxon>Burkholderiaceae</taxon>
        <taxon>Pandoraea</taxon>
    </lineage>
</organism>
<dbReference type="EMBL" id="CP011807">
    <property type="protein sequence ID" value="ANI21652.1"/>
    <property type="molecule type" value="Genomic_DNA"/>
</dbReference>
<proteinExistence type="predicted"/>
<protein>
    <recommendedName>
        <fullName evidence="7">Phosphatidylglycerol lysyltransferase C-terminal domain-containing protein</fullName>
    </recommendedName>
</protein>
<keyword evidence="2" id="KW-1003">Cell membrane</keyword>
<reference evidence="8" key="1">
    <citation type="submission" date="2016-06" db="EMBL/GenBank/DDBJ databases">
        <title>Complete Genome Sequence of Pandoraea faecigallinarum DSM-23572.</title>
        <authorList>
            <person name="Yong D."/>
            <person name="Ee R."/>
            <person name="Lim Y.-L."/>
            <person name="Yin W.-F."/>
            <person name="Chan K.-G."/>
        </authorList>
    </citation>
    <scope>NUCLEOTIDE SEQUENCE</scope>
    <source>
        <strain evidence="8">DSM 23572</strain>
    </source>
</reference>
<dbReference type="PANTHER" id="PTHR34697">
    <property type="entry name" value="PHOSPHATIDYLGLYCEROL LYSYLTRANSFERASE"/>
    <property type="match status" value="1"/>
</dbReference>
<feature type="transmembrane region" description="Helical" evidence="6">
    <location>
        <begin position="32"/>
        <end position="50"/>
    </location>
</feature>
<dbReference type="Pfam" id="PF09924">
    <property type="entry name" value="LPG_synthase_C"/>
    <property type="match status" value="1"/>
</dbReference>
<comment type="subcellular location">
    <subcellularLocation>
        <location evidence="1">Cell membrane</location>
        <topology evidence="1">Multi-pass membrane protein</topology>
    </subcellularLocation>
</comment>
<evidence type="ECO:0000256" key="5">
    <source>
        <dbReference type="ARBA" id="ARBA00023136"/>
    </source>
</evidence>
<dbReference type="InterPro" id="IPR016181">
    <property type="entry name" value="Acyl_CoA_acyltransferase"/>
</dbReference>
<feature type="transmembrane region" description="Helical" evidence="6">
    <location>
        <begin position="77"/>
        <end position="97"/>
    </location>
</feature>
<dbReference type="STRING" id="656179.AB870_16015"/>